<dbReference type="Pfam" id="PF03765">
    <property type="entry name" value="CRAL_TRIO_N"/>
    <property type="match status" value="1"/>
</dbReference>
<dbReference type="GO" id="GO:0031322">
    <property type="term" value="P:ascospore-type prospore-specific spindle pole body remodeling"/>
    <property type="evidence" value="ECO:0007669"/>
    <property type="project" value="EnsemblFungi"/>
</dbReference>
<dbReference type="GO" id="GO:0032120">
    <property type="term" value="P:ascospore-type prospore membrane formation"/>
    <property type="evidence" value="ECO:0007669"/>
    <property type="project" value="EnsemblFungi"/>
</dbReference>
<dbReference type="InterPro" id="IPR036273">
    <property type="entry name" value="CRAL/TRIO_N_dom_sf"/>
</dbReference>
<organism evidence="3 5">
    <name type="scientific">Schizosaccharomyces japonicus (strain yFS275 / FY16936)</name>
    <name type="common">Fission yeast</name>
    <dbReference type="NCBI Taxonomy" id="402676"/>
    <lineage>
        <taxon>Eukaryota</taxon>
        <taxon>Fungi</taxon>
        <taxon>Dikarya</taxon>
        <taxon>Ascomycota</taxon>
        <taxon>Taphrinomycotina</taxon>
        <taxon>Schizosaccharomycetes</taxon>
        <taxon>Schizosaccharomycetales</taxon>
        <taxon>Schizosaccharomycetaceae</taxon>
        <taxon>Schizosaccharomyces</taxon>
    </lineage>
</organism>
<dbReference type="InterPro" id="IPR001251">
    <property type="entry name" value="CRAL-TRIO_dom"/>
</dbReference>
<dbReference type="PROSITE" id="PS50191">
    <property type="entry name" value="CRAL_TRIO"/>
    <property type="match status" value="1"/>
</dbReference>
<dbReference type="GO" id="GO:0032153">
    <property type="term" value="C:cell division site"/>
    <property type="evidence" value="ECO:0007669"/>
    <property type="project" value="EnsemblFungi"/>
</dbReference>
<feature type="domain" description="CRAL-TRIO" evidence="2">
    <location>
        <begin position="97"/>
        <end position="270"/>
    </location>
</feature>
<dbReference type="GeneID" id="7052260"/>
<dbReference type="InterPro" id="IPR036865">
    <property type="entry name" value="CRAL-TRIO_dom_sf"/>
</dbReference>
<name>B6K2U6_SCHJY</name>
<dbReference type="Gene3D" id="3.40.525.10">
    <property type="entry name" value="CRAL-TRIO lipid binding domain"/>
    <property type="match status" value="1"/>
</dbReference>
<dbReference type="OrthoDB" id="1434354at2759"/>
<dbReference type="JaponicusDB" id="SJAG_03746">
    <property type="gene designation" value="spo20"/>
</dbReference>
<dbReference type="GO" id="GO:0120010">
    <property type="term" value="P:intermembrane phospholipid transfer"/>
    <property type="evidence" value="ECO:0007669"/>
    <property type="project" value="EnsemblFungi"/>
</dbReference>
<dbReference type="PANTHER" id="PTHR45657:SF1">
    <property type="entry name" value="CRAL-TRIO DOMAIN-CONTAINING PROTEIN YKL091C-RELATED"/>
    <property type="match status" value="1"/>
</dbReference>
<dbReference type="VEuPathDB" id="FungiDB:SJAG_03746"/>
<dbReference type="GO" id="GO:0120019">
    <property type="term" value="F:phosphatidylcholine transfer activity"/>
    <property type="evidence" value="ECO:0007669"/>
    <property type="project" value="EnsemblFungi"/>
</dbReference>
<dbReference type="SUPFAM" id="SSF46938">
    <property type="entry name" value="CRAL/TRIO N-terminal domain"/>
    <property type="match status" value="1"/>
</dbReference>
<dbReference type="Gene3D" id="1.10.8.20">
    <property type="entry name" value="N-terminal domain of phosphatidylinositol transfer protein sec14p"/>
    <property type="match status" value="1"/>
</dbReference>
<dbReference type="HOGENOM" id="CLU_014001_0_1_1"/>
<protein>
    <submittedName>
        <fullName evidence="3">Sec14 cytosolic factor family Sec14</fullName>
    </submittedName>
</protein>
<evidence type="ECO:0000259" key="2">
    <source>
        <dbReference type="PROSITE" id="PS50191"/>
    </source>
</evidence>
<dbReference type="Proteomes" id="UP000001744">
    <property type="component" value="Unassembled WGS sequence"/>
</dbReference>
<dbReference type="SMART" id="SM01100">
    <property type="entry name" value="CRAL_TRIO_N"/>
    <property type="match status" value="1"/>
</dbReference>
<dbReference type="OMA" id="FQYYPQY"/>
<dbReference type="GO" id="GO:0008526">
    <property type="term" value="F:phosphatidylinositol transfer activity"/>
    <property type="evidence" value="ECO:0000318"/>
    <property type="project" value="GO_Central"/>
</dbReference>
<dbReference type="Pfam" id="PF00650">
    <property type="entry name" value="CRAL_TRIO"/>
    <property type="match status" value="1"/>
</dbReference>
<keyword evidence="5" id="KW-1185">Reference proteome</keyword>
<dbReference type="RefSeq" id="XP_002174879.1">
    <property type="nucleotide sequence ID" value="XM_002174843.2"/>
</dbReference>
<dbReference type="SUPFAM" id="SSF52087">
    <property type="entry name" value="CRAL/TRIO domain"/>
    <property type="match status" value="1"/>
</dbReference>
<evidence type="ECO:0000313" key="3">
    <source>
        <dbReference type="EMBL" id="EEB08586.1"/>
    </source>
</evidence>
<dbReference type="GO" id="GO:0005628">
    <property type="term" value="C:prospore membrane"/>
    <property type="evidence" value="ECO:0007669"/>
    <property type="project" value="EnsemblFungi"/>
</dbReference>
<dbReference type="PRINTS" id="PR00180">
    <property type="entry name" value="CRETINALDHBP"/>
</dbReference>
<dbReference type="GO" id="GO:0006892">
    <property type="term" value="P:post-Golgi vesicle-mediated transport"/>
    <property type="evidence" value="ECO:0000318"/>
    <property type="project" value="GO_Central"/>
</dbReference>
<dbReference type="InterPro" id="IPR051026">
    <property type="entry name" value="PI/PC_transfer"/>
</dbReference>
<dbReference type="InterPro" id="IPR011074">
    <property type="entry name" value="CRAL/TRIO_N_dom"/>
</dbReference>
<evidence type="ECO:0000313" key="5">
    <source>
        <dbReference type="Proteomes" id="UP000001744"/>
    </source>
</evidence>
<dbReference type="SMART" id="SM00516">
    <property type="entry name" value="SEC14"/>
    <property type="match status" value="1"/>
</dbReference>
<gene>
    <name evidence="4" type="primary">spo20</name>
    <name evidence="3" type="ORF">SJAG_03746</name>
</gene>
<reference evidence="3 5" key="1">
    <citation type="journal article" date="2011" name="Science">
        <title>Comparative functional genomics of the fission yeasts.</title>
        <authorList>
            <person name="Rhind N."/>
            <person name="Chen Z."/>
            <person name="Yassour M."/>
            <person name="Thompson D.A."/>
            <person name="Haas B.J."/>
            <person name="Habib N."/>
            <person name="Wapinski I."/>
            <person name="Roy S."/>
            <person name="Lin M.F."/>
            <person name="Heiman D.I."/>
            <person name="Young S.K."/>
            <person name="Furuya K."/>
            <person name="Guo Y."/>
            <person name="Pidoux A."/>
            <person name="Chen H.M."/>
            <person name="Robbertse B."/>
            <person name="Goldberg J.M."/>
            <person name="Aoki K."/>
            <person name="Bayne E.H."/>
            <person name="Berlin A.M."/>
            <person name="Desjardins C.A."/>
            <person name="Dobbs E."/>
            <person name="Dukaj L."/>
            <person name="Fan L."/>
            <person name="FitzGerald M.G."/>
            <person name="French C."/>
            <person name="Gujja S."/>
            <person name="Hansen K."/>
            <person name="Keifenheim D."/>
            <person name="Levin J.Z."/>
            <person name="Mosher R.A."/>
            <person name="Mueller C.A."/>
            <person name="Pfiffner J."/>
            <person name="Priest M."/>
            <person name="Russ C."/>
            <person name="Smialowska A."/>
            <person name="Swoboda P."/>
            <person name="Sykes S.M."/>
            <person name="Vaughn M."/>
            <person name="Vengrova S."/>
            <person name="Yoder R."/>
            <person name="Zeng Q."/>
            <person name="Allshire R."/>
            <person name="Baulcombe D."/>
            <person name="Birren B.W."/>
            <person name="Brown W."/>
            <person name="Ekwall K."/>
            <person name="Kellis M."/>
            <person name="Leatherwood J."/>
            <person name="Levin H."/>
            <person name="Margalit H."/>
            <person name="Martienssen R."/>
            <person name="Nieduszynski C.A."/>
            <person name="Spatafora J.W."/>
            <person name="Friedman N."/>
            <person name="Dalgaard J.Z."/>
            <person name="Baumann P."/>
            <person name="Niki H."/>
            <person name="Regev A."/>
            <person name="Nusbaum C."/>
        </authorList>
    </citation>
    <scope>NUCLEOTIDE SEQUENCE [LARGE SCALE GENOMIC DNA]</scope>
    <source>
        <strain evidence="5">yFS275 / FY16936</strain>
    </source>
</reference>
<proteinExistence type="predicted"/>
<sequence>MEQPPLAAVDPYPLTNPQSPPGHPGNLTPAQSEKLKLVREKLLSLGYTKRLDDATLLRFLRARKFNIHQMLEMFTNCEKWRTEFGVDDLVKNFKYEEKEAVFQYYPQFYHKTDKEGRPVYIEQLGKIDLKKMYQITTQERMLQNLVYEYEVLAEERFPACSRMSGGLIETSCTIMDLKGVGLTSIHSVYSYVKQASRISQDYYPERMGKLYLVNAPWGFSSAFNLIKGFLDEDTVKKIHVLGSSYQKHLLAQIPAENLPLRFGGKCDCPGGCEFSDAGPWHDPQWMNKKVTATVESEK</sequence>
<dbReference type="eggNOG" id="KOG1471">
    <property type="taxonomic scope" value="Eukaryota"/>
</dbReference>
<accession>B6K2U6</accession>
<evidence type="ECO:0000313" key="4">
    <source>
        <dbReference type="JaponicusDB" id="SJAG_03746"/>
    </source>
</evidence>
<dbReference type="EMBL" id="KE651167">
    <property type="protein sequence ID" value="EEB08586.1"/>
    <property type="molecule type" value="Genomic_DNA"/>
</dbReference>
<dbReference type="PANTHER" id="PTHR45657">
    <property type="entry name" value="CRAL-TRIO DOMAIN-CONTAINING PROTEIN YKL091C-RELATED"/>
    <property type="match status" value="1"/>
</dbReference>
<evidence type="ECO:0000256" key="1">
    <source>
        <dbReference type="SAM" id="MobiDB-lite"/>
    </source>
</evidence>
<dbReference type="STRING" id="402676.B6K2U6"/>
<dbReference type="CDD" id="cd00170">
    <property type="entry name" value="SEC14"/>
    <property type="match status" value="1"/>
</dbReference>
<dbReference type="GO" id="GO:0005634">
    <property type="term" value="C:nucleus"/>
    <property type="evidence" value="ECO:0007669"/>
    <property type="project" value="EnsemblFungi"/>
</dbReference>
<dbReference type="GO" id="GO:0051286">
    <property type="term" value="C:cell tip"/>
    <property type="evidence" value="ECO:0007669"/>
    <property type="project" value="EnsemblFungi"/>
</dbReference>
<feature type="region of interest" description="Disordered" evidence="1">
    <location>
        <begin position="1"/>
        <end position="29"/>
    </location>
</feature>
<dbReference type="AlphaFoldDB" id="B6K2U6"/>